<name>A0AA88SX62_CHASR</name>
<evidence type="ECO:0000256" key="1">
    <source>
        <dbReference type="SAM" id="MobiDB-lite"/>
    </source>
</evidence>
<dbReference type="InterPro" id="IPR043313">
    <property type="entry name" value="LRMDA"/>
</dbReference>
<dbReference type="AlphaFoldDB" id="A0AA88SX62"/>
<evidence type="ECO:0000313" key="3">
    <source>
        <dbReference type="Proteomes" id="UP001187415"/>
    </source>
</evidence>
<dbReference type="EMBL" id="JAUPFM010000005">
    <property type="protein sequence ID" value="KAK2852026.1"/>
    <property type="molecule type" value="Genomic_DNA"/>
</dbReference>
<protein>
    <submittedName>
        <fullName evidence="2">Uncharacterized protein</fullName>
    </submittedName>
</protein>
<comment type="caution">
    <text evidence="2">The sequence shown here is derived from an EMBL/GenBank/DDBJ whole genome shotgun (WGS) entry which is preliminary data.</text>
</comment>
<accession>A0AA88SX62</accession>
<organism evidence="2 3">
    <name type="scientific">Channa striata</name>
    <name type="common">Snakehead murrel</name>
    <name type="synonym">Ophicephalus striatus</name>
    <dbReference type="NCBI Taxonomy" id="64152"/>
    <lineage>
        <taxon>Eukaryota</taxon>
        <taxon>Metazoa</taxon>
        <taxon>Chordata</taxon>
        <taxon>Craniata</taxon>
        <taxon>Vertebrata</taxon>
        <taxon>Euteleostomi</taxon>
        <taxon>Actinopterygii</taxon>
        <taxon>Neopterygii</taxon>
        <taxon>Teleostei</taxon>
        <taxon>Neoteleostei</taxon>
        <taxon>Acanthomorphata</taxon>
        <taxon>Anabantaria</taxon>
        <taxon>Anabantiformes</taxon>
        <taxon>Channoidei</taxon>
        <taxon>Channidae</taxon>
        <taxon>Channa</taxon>
    </lineage>
</organism>
<dbReference type="SUPFAM" id="SSF52058">
    <property type="entry name" value="L domain-like"/>
    <property type="match status" value="1"/>
</dbReference>
<dbReference type="PANTHER" id="PTHR46282">
    <property type="entry name" value="LEUCINE-RICH MELANOCYTE DIFFERENTIATION-ASSOCIATED PROTEIN"/>
    <property type="match status" value="1"/>
</dbReference>
<dbReference type="PANTHER" id="PTHR46282:SF1">
    <property type="entry name" value="LEUCINE-RICH REPEAT-CONTAINING PROTEIN 72-LIKE"/>
    <property type="match status" value="1"/>
</dbReference>
<dbReference type="InterPro" id="IPR032675">
    <property type="entry name" value="LRR_dom_sf"/>
</dbReference>
<evidence type="ECO:0000313" key="2">
    <source>
        <dbReference type="EMBL" id="KAK2852026.1"/>
    </source>
</evidence>
<proteinExistence type="predicted"/>
<keyword evidence="3" id="KW-1185">Reference proteome</keyword>
<sequence>MKVMCPQEGQCLSLDPLGEGKTNMKKCQDTTRWYHHGRSPAVPHLGDRQALARNSLGMKEGICQSVVFRSWIGLRDTTDPRLVQCWALGYGSSYIRPSQSTQPSINLYWNPALLGQLEKLSTLILDCNNYTSHVKFPYMPSVTTVCVNKNKINNLPVFVEEVRRKFPNIKILSMMNNEAAPSYFNGGSLTQYKDYRQYVISQIPGLEILDDTEVVEKERVQARKTYRLQQSRHSSRKRKDDLSRKH</sequence>
<reference evidence="2" key="1">
    <citation type="submission" date="2023-07" db="EMBL/GenBank/DDBJ databases">
        <title>Chromosome-level Genome Assembly of Striped Snakehead (Channa striata).</title>
        <authorList>
            <person name="Liu H."/>
        </authorList>
    </citation>
    <scope>NUCLEOTIDE SEQUENCE</scope>
    <source>
        <strain evidence="2">Gz</strain>
        <tissue evidence="2">Muscle</tissue>
    </source>
</reference>
<gene>
    <name evidence="2" type="ORF">Q5P01_008302</name>
</gene>
<feature type="region of interest" description="Disordered" evidence="1">
    <location>
        <begin position="225"/>
        <end position="246"/>
    </location>
</feature>
<dbReference type="Proteomes" id="UP001187415">
    <property type="component" value="Unassembled WGS sequence"/>
</dbReference>
<dbReference type="Gene3D" id="3.80.10.10">
    <property type="entry name" value="Ribonuclease Inhibitor"/>
    <property type="match status" value="1"/>
</dbReference>